<dbReference type="InterPro" id="IPR001645">
    <property type="entry name" value="Folylpolyglutamate_synth"/>
</dbReference>
<keyword evidence="10" id="KW-0479">Metal-binding</keyword>
<evidence type="ECO:0000256" key="19">
    <source>
        <dbReference type="ARBA" id="ARBA00047808"/>
    </source>
</evidence>
<evidence type="ECO:0000313" key="25">
    <source>
        <dbReference type="EMBL" id="QTN34527.1"/>
    </source>
</evidence>
<evidence type="ECO:0000256" key="8">
    <source>
        <dbReference type="ARBA" id="ARBA00019357"/>
    </source>
</evidence>
<dbReference type="AlphaFoldDB" id="A0A975I623"/>
<evidence type="ECO:0000256" key="4">
    <source>
        <dbReference type="ARBA" id="ARBA00005150"/>
    </source>
</evidence>
<dbReference type="NCBIfam" id="TIGR01499">
    <property type="entry name" value="folC"/>
    <property type="match status" value="1"/>
</dbReference>
<keyword evidence="13" id="KW-0460">Magnesium</keyword>
<dbReference type="Pfam" id="PF02875">
    <property type="entry name" value="Mur_ligase_C"/>
    <property type="match status" value="1"/>
</dbReference>
<dbReference type="InterPro" id="IPR004101">
    <property type="entry name" value="Mur_ligase_C"/>
</dbReference>
<evidence type="ECO:0000256" key="1">
    <source>
        <dbReference type="ARBA" id="ARBA00001946"/>
    </source>
</evidence>
<organism evidence="25 26">
    <name type="scientific">Cognatishimia activa</name>
    <dbReference type="NCBI Taxonomy" id="1715691"/>
    <lineage>
        <taxon>Bacteria</taxon>
        <taxon>Pseudomonadati</taxon>
        <taxon>Pseudomonadota</taxon>
        <taxon>Alphaproteobacteria</taxon>
        <taxon>Rhodobacterales</taxon>
        <taxon>Paracoccaceae</taxon>
        <taxon>Cognatishimia</taxon>
    </lineage>
</organism>
<accession>A0A975I623</accession>
<comment type="catalytic activity">
    <reaction evidence="21">
        <text>7,8-dihydropteroate + L-glutamate + ATP = 7,8-dihydrofolate + ADP + phosphate + H(+)</text>
        <dbReference type="Rhea" id="RHEA:23584"/>
        <dbReference type="ChEBI" id="CHEBI:15378"/>
        <dbReference type="ChEBI" id="CHEBI:17839"/>
        <dbReference type="ChEBI" id="CHEBI:29985"/>
        <dbReference type="ChEBI" id="CHEBI:30616"/>
        <dbReference type="ChEBI" id="CHEBI:43474"/>
        <dbReference type="ChEBI" id="CHEBI:57451"/>
        <dbReference type="ChEBI" id="CHEBI:456216"/>
        <dbReference type="EC" id="6.3.2.12"/>
    </reaction>
</comment>
<comment type="pathway">
    <text evidence="4">Cofactor biosynthesis; tetrahydrofolylpolyglutamate biosynthesis.</text>
</comment>
<dbReference type="Gene3D" id="3.90.190.20">
    <property type="entry name" value="Mur ligase, C-terminal domain"/>
    <property type="match status" value="1"/>
</dbReference>
<dbReference type="GO" id="GO:0005737">
    <property type="term" value="C:cytoplasm"/>
    <property type="evidence" value="ECO:0007669"/>
    <property type="project" value="TreeGrafter"/>
</dbReference>
<evidence type="ECO:0000256" key="6">
    <source>
        <dbReference type="ARBA" id="ARBA00013023"/>
    </source>
</evidence>
<feature type="domain" description="Mur ligase C-terminal" evidence="23">
    <location>
        <begin position="300"/>
        <end position="410"/>
    </location>
</feature>
<dbReference type="KEGG" id="cact:HZ995_08340"/>
<dbReference type="PROSITE" id="PS01012">
    <property type="entry name" value="FOLYLPOLYGLU_SYNT_2"/>
    <property type="match status" value="1"/>
</dbReference>
<evidence type="ECO:0000256" key="10">
    <source>
        <dbReference type="ARBA" id="ARBA00022723"/>
    </source>
</evidence>
<evidence type="ECO:0000256" key="17">
    <source>
        <dbReference type="ARBA" id="ARBA00032510"/>
    </source>
</evidence>
<dbReference type="InterPro" id="IPR036565">
    <property type="entry name" value="Mur-like_cat_sf"/>
</dbReference>
<dbReference type="GO" id="GO:0005524">
    <property type="term" value="F:ATP binding"/>
    <property type="evidence" value="ECO:0007669"/>
    <property type="project" value="UniProtKB-KW"/>
</dbReference>
<evidence type="ECO:0000256" key="11">
    <source>
        <dbReference type="ARBA" id="ARBA00022741"/>
    </source>
</evidence>
<dbReference type="FunFam" id="3.40.1190.10:FF:000011">
    <property type="entry name" value="Folylpolyglutamate synthase/dihydrofolate synthase"/>
    <property type="match status" value="1"/>
</dbReference>
<evidence type="ECO:0000256" key="20">
    <source>
        <dbReference type="ARBA" id="ARBA00049035"/>
    </source>
</evidence>
<dbReference type="InterPro" id="IPR018109">
    <property type="entry name" value="Folylpolyglutamate_synth_CS"/>
</dbReference>
<dbReference type="GO" id="GO:0004326">
    <property type="term" value="F:tetrahydrofolylpolyglutamate synthase activity"/>
    <property type="evidence" value="ECO:0007669"/>
    <property type="project" value="UniProtKB-EC"/>
</dbReference>
<evidence type="ECO:0000256" key="14">
    <source>
        <dbReference type="ARBA" id="ARBA00022909"/>
    </source>
</evidence>
<evidence type="ECO:0000259" key="24">
    <source>
        <dbReference type="Pfam" id="PF08245"/>
    </source>
</evidence>
<dbReference type="PANTHER" id="PTHR11136">
    <property type="entry name" value="FOLYLPOLYGLUTAMATE SYNTHASE-RELATED"/>
    <property type="match status" value="1"/>
</dbReference>
<comment type="pathway">
    <text evidence="3">Cofactor biosynthesis; tetrahydrofolate biosynthesis; 7,8-dihydrofolate from 2-amino-4-hydroxy-6-hydroxymethyl-7,8-dihydropteridine diphosphate and 4-aminobenzoate: step 2/2.</text>
</comment>
<evidence type="ECO:0000259" key="23">
    <source>
        <dbReference type="Pfam" id="PF02875"/>
    </source>
</evidence>
<dbReference type="GO" id="GO:0046656">
    <property type="term" value="P:folic acid biosynthetic process"/>
    <property type="evidence" value="ECO:0007669"/>
    <property type="project" value="UniProtKB-KW"/>
</dbReference>
<dbReference type="InterPro" id="IPR013221">
    <property type="entry name" value="Mur_ligase_cen"/>
</dbReference>
<dbReference type="PANTHER" id="PTHR11136:SF0">
    <property type="entry name" value="DIHYDROFOLATE SYNTHETASE-RELATED"/>
    <property type="match status" value="1"/>
</dbReference>
<evidence type="ECO:0000256" key="22">
    <source>
        <dbReference type="PIRNR" id="PIRNR001563"/>
    </source>
</evidence>
<name>A0A975I623_9RHOB</name>
<evidence type="ECO:0000256" key="7">
    <source>
        <dbReference type="ARBA" id="ARBA00013025"/>
    </source>
</evidence>
<dbReference type="GO" id="GO:0008841">
    <property type="term" value="F:dihydrofolate synthase activity"/>
    <property type="evidence" value="ECO:0007669"/>
    <property type="project" value="UniProtKB-EC"/>
</dbReference>
<keyword evidence="11 22" id="KW-0547">Nucleotide-binding</keyword>
<evidence type="ECO:0000256" key="2">
    <source>
        <dbReference type="ARBA" id="ARBA00002714"/>
    </source>
</evidence>
<dbReference type="EC" id="6.3.2.17" evidence="7"/>
<evidence type="ECO:0000256" key="15">
    <source>
        <dbReference type="ARBA" id="ARBA00030048"/>
    </source>
</evidence>
<proteinExistence type="inferred from homology"/>
<dbReference type="Gene3D" id="3.40.1190.10">
    <property type="entry name" value="Mur-like, catalytic domain"/>
    <property type="match status" value="1"/>
</dbReference>
<comment type="cofactor">
    <cofactor evidence="1">
        <name>Mg(2+)</name>
        <dbReference type="ChEBI" id="CHEBI:18420"/>
    </cofactor>
</comment>
<feature type="domain" description="Mur ligase central" evidence="24">
    <location>
        <begin position="47"/>
        <end position="262"/>
    </location>
</feature>
<reference evidence="25" key="1">
    <citation type="submission" date="2020-07" db="EMBL/GenBank/DDBJ databases">
        <title>Genome sequences of bacteria associated with the marine, planktonic diatom Thalassiosira profunda strain ECT2AJA-044.</title>
        <authorList>
            <person name="Gargas C.B."/>
            <person name="Roberts W.R."/>
            <person name="Alverson A.J."/>
        </authorList>
    </citation>
    <scope>NUCLEOTIDE SEQUENCE</scope>
    <source>
        <strain evidence="25">ECT2AJA-044</strain>
    </source>
</reference>
<dbReference type="EC" id="6.3.2.12" evidence="6"/>
<sequence>MTQTSDAILERMMALHPKIIDLTLDRVWRLLAALDNPQEALPPVIHIAGTNGKGSTQSMIRAGLEAMDKRVHAYTSPHLARFHERIRLAGELISEKYLTEVLDECYAKNGGIDITYFEITTCAALLAFARTPADYTLLEVGLGGRLDATNVITPELSVITPVSIDHEQFLGNTLAKIAGEKAGIIKRGVPVVVGPQQDEALDVIEAKANGLGAPILAYGQHWHVFKERDRLVFQDETGLLDLPLPALLGDHQIQNAGAALAALRYLGADEAACEAAMTQATWPARMQRLKTGPLVESAPSAELWLDGGHNAAAGEALAALLGALPKRETHLICGMLNTKDVSGYLRPLATQAASLTAVSIPGEANTLSAADTAAAAESVDLTALEAASVQAALDAILAKAPDARVLICGSLYLAGNILRENG</sequence>
<dbReference type="RefSeq" id="WP_209355220.1">
    <property type="nucleotide sequence ID" value="NZ_CP060010.1"/>
</dbReference>
<comment type="catalytic activity">
    <reaction evidence="18">
        <text>(6S)-5,6,7,8-tetrahydrofolyl-(gamma-L-Glu)(n) + L-glutamate + ATP = (6S)-5,6,7,8-tetrahydrofolyl-(gamma-L-Glu)(n+1) + ADP + phosphate + H(+)</text>
        <dbReference type="Rhea" id="RHEA:10580"/>
        <dbReference type="Rhea" id="RHEA-COMP:14738"/>
        <dbReference type="Rhea" id="RHEA-COMP:14740"/>
        <dbReference type="ChEBI" id="CHEBI:15378"/>
        <dbReference type="ChEBI" id="CHEBI:29985"/>
        <dbReference type="ChEBI" id="CHEBI:30616"/>
        <dbReference type="ChEBI" id="CHEBI:43474"/>
        <dbReference type="ChEBI" id="CHEBI:141005"/>
        <dbReference type="ChEBI" id="CHEBI:456216"/>
        <dbReference type="EC" id="6.3.2.17"/>
    </reaction>
</comment>
<dbReference type="SUPFAM" id="SSF53244">
    <property type="entry name" value="MurD-like peptide ligases, peptide-binding domain"/>
    <property type="match status" value="1"/>
</dbReference>
<dbReference type="PIRSF" id="PIRSF001563">
    <property type="entry name" value="Folylpolyglu_synth"/>
    <property type="match status" value="1"/>
</dbReference>
<evidence type="ECO:0000256" key="21">
    <source>
        <dbReference type="ARBA" id="ARBA00049161"/>
    </source>
</evidence>
<evidence type="ECO:0000256" key="16">
    <source>
        <dbReference type="ARBA" id="ARBA00030592"/>
    </source>
</evidence>
<dbReference type="Pfam" id="PF08245">
    <property type="entry name" value="Mur_ligase_M"/>
    <property type="match status" value="1"/>
</dbReference>
<comment type="function">
    <text evidence="2">Functions in two distinct reactions of the de novo folate biosynthetic pathway. Catalyzes the addition of a glutamate residue to dihydropteroate (7,8-dihydropteroate or H2Pte) to form dihydrofolate (7,8-dihydrofolate monoglutamate or H2Pte-Glu). Also catalyzes successive additions of L-glutamate to tetrahydrofolate or 10-formyltetrahydrofolate or 5,10-methylenetetrahydrofolate, leading to folylpolyglutamate derivatives.</text>
</comment>
<dbReference type="Proteomes" id="UP000665026">
    <property type="component" value="Chromosome"/>
</dbReference>
<comment type="similarity">
    <text evidence="5 22">Belongs to the folylpolyglutamate synthase family.</text>
</comment>
<evidence type="ECO:0000256" key="9">
    <source>
        <dbReference type="ARBA" id="ARBA00022598"/>
    </source>
</evidence>
<evidence type="ECO:0000256" key="12">
    <source>
        <dbReference type="ARBA" id="ARBA00022840"/>
    </source>
</evidence>
<keyword evidence="14" id="KW-0289">Folate biosynthesis</keyword>
<evidence type="ECO:0000256" key="13">
    <source>
        <dbReference type="ARBA" id="ARBA00022842"/>
    </source>
</evidence>
<protein>
    <recommendedName>
        <fullName evidence="8">Dihydrofolate synthase/folylpolyglutamate synthase</fullName>
        <ecNumber evidence="6">6.3.2.12</ecNumber>
        <ecNumber evidence="7">6.3.2.17</ecNumber>
    </recommendedName>
    <alternativeName>
        <fullName evidence="17">Folylpoly-gamma-glutamate synthetase-dihydrofolate synthetase</fullName>
    </alternativeName>
    <alternativeName>
        <fullName evidence="15">Folylpolyglutamate synthetase</fullName>
    </alternativeName>
    <alternativeName>
        <fullName evidence="16">Tetrahydrofolylpolyglutamate synthase</fullName>
    </alternativeName>
</protein>
<dbReference type="EMBL" id="CP060010">
    <property type="protein sequence ID" value="QTN34527.1"/>
    <property type="molecule type" value="Genomic_DNA"/>
</dbReference>
<comment type="catalytic activity">
    <reaction evidence="20">
        <text>(6R)-5,10-methylenetetrahydrofolyl-(gamma-L-Glu)(n) + L-glutamate + ATP = (6R)-5,10-methylenetetrahydrofolyl-(gamma-L-Glu)(n+1) + ADP + phosphate + H(+)</text>
        <dbReference type="Rhea" id="RHEA:51912"/>
        <dbReference type="Rhea" id="RHEA-COMP:13257"/>
        <dbReference type="Rhea" id="RHEA-COMP:13258"/>
        <dbReference type="ChEBI" id="CHEBI:15378"/>
        <dbReference type="ChEBI" id="CHEBI:29985"/>
        <dbReference type="ChEBI" id="CHEBI:30616"/>
        <dbReference type="ChEBI" id="CHEBI:43474"/>
        <dbReference type="ChEBI" id="CHEBI:136572"/>
        <dbReference type="ChEBI" id="CHEBI:456216"/>
        <dbReference type="EC" id="6.3.2.17"/>
    </reaction>
</comment>
<evidence type="ECO:0000256" key="3">
    <source>
        <dbReference type="ARBA" id="ARBA00004799"/>
    </source>
</evidence>
<evidence type="ECO:0000256" key="5">
    <source>
        <dbReference type="ARBA" id="ARBA00008276"/>
    </source>
</evidence>
<dbReference type="SUPFAM" id="SSF53623">
    <property type="entry name" value="MurD-like peptide ligases, catalytic domain"/>
    <property type="match status" value="1"/>
</dbReference>
<dbReference type="InterPro" id="IPR036615">
    <property type="entry name" value="Mur_ligase_C_dom_sf"/>
</dbReference>
<gene>
    <name evidence="25" type="ORF">HZ995_08340</name>
</gene>
<keyword evidence="9 22" id="KW-0436">Ligase</keyword>
<evidence type="ECO:0000256" key="18">
    <source>
        <dbReference type="ARBA" id="ARBA00047493"/>
    </source>
</evidence>
<dbReference type="GO" id="GO:0046872">
    <property type="term" value="F:metal ion binding"/>
    <property type="evidence" value="ECO:0007669"/>
    <property type="project" value="UniProtKB-KW"/>
</dbReference>
<comment type="catalytic activity">
    <reaction evidence="19">
        <text>10-formyltetrahydrofolyl-(gamma-L-Glu)(n) + L-glutamate + ATP = 10-formyltetrahydrofolyl-(gamma-L-Glu)(n+1) + ADP + phosphate + H(+)</text>
        <dbReference type="Rhea" id="RHEA:51904"/>
        <dbReference type="Rhea" id="RHEA-COMP:13088"/>
        <dbReference type="Rhea" id="RHEA-COMP:14300"/>
        <dbReference type="ChEBI" id="CHEBI:15378"/>
        <dbReference type="ChEBI" id="CHEBI:29985"/>
        <dbReference type="ChEBI" id="CHEBI:30616"/>
        <dbReference type="ChEBI" id="CHEBI:43474"/>
        <dbReference type="ChEBI" id="CHEBI:134413"/>
        <dbReference type="ChEBI" id="CHEBI:456216"/>
        <dbReference type="EC" id="6.3.2.17"/>
    </reaction>
</comment>
<evidence type="ECO:0000313" key="26">
    <source>
        <dbReference type="Proteomes" id="UP000665026"/>
    </source>
</evidence>
<keyword evidence="12 22" id="KW-0067">ATP-binding</keyword>